<gene>
    <name evidence="1" type="ORF">Q8A70_22920</name>
</gene>
<protein>
    <submittedName>
        <fullName evidence="1">Uncharacterized protein</fullName>
    </submittedName>
</protein>
<keyword evidence="2" id="KW-1185">Reference proteome</keyword>
<dbReference type="RefSeq" id="WP_379959985.1">
    <property type="nucleotide sequence ID" value="NZ_JAUYVI010000007.1"/>
</dbReference>
<dbReference type="EMBL" id="JAUYVI010000007">
    <property type="protein sequence ID" value="MDQ7250560.1"/>
    <property type="molecule type" value="Genomic_DNA"/>
</dbReference>
<accession>A0ABU0YTW4</accession>
<reference evidence="2" key="1">
    <citation type="submission" date="2023-08" db="EMBL/GenBank/DDBJ databases">
        <title>Rhodospirillaceae gen. nov., a novel taxon isolated from the Yangtze River Yuezi River estuary sludge.</title>
        <authorList>
            <person name="Ruan L."/>
        </authorList>
    </citation>
    <scope>NUCLEOTIDE SEQUENCE [LARGE SCALE GENOMIC DNA]</scope>
    <source>
        <strain evidence="2">R-7</strain>
    </source>
</reference>
<evidence type="ECO:0000313" key="2">
    <source>
        <dbReference type="Proteomes" id="UP001230156"/>
    </source>
</evidence>
<proteinExistence type="predicted"/>
<evidence type="ECO:0000313" key="1">
    <source>
        <dbReference type="EMBL" id="MDQ7250560.1"/>
    </source>
</evidence>
<comment type="caution">
    <text evidence="1">The sequence shown here is derived from an EMBL/GenBank/DDBJ whole genome shotgun (WGS) entry which is preliminary data.</text>
</comment>
<organism evidence="1 2">
    <name type="scientific">Dongia sedimenti</name>
    <dbReference type="NCBI Taxonomy" id="3064282"/>
    <lineage>
        <taxon>Bacteria</taxon>
        <taxon>Pseudomonadati</taxon>
        <taxon>Pseudomonadota</taxon>
        <taxon>Alphaproteobacteria</taxon>
        <taxon>Rhodospirillales</taxon>
        <taxon>Dongiaceae</taxon>
        <taxon>Dongia</taxon>
    </lineage>
</organism>
<sequence>MDEYSTPMPWYRPVFPDEELAMADQKSRKEDAAIILAEQIVRDWGVVKLVFERSGGAVYLQAFERIRRAKEAFENDDD</sequence>
<name>A0ABU0YTW4_9PROT</name>
<dbReference type="Proteomes" id="UP001230156">
    <property type="component" value="Unassembled WGS sequence"/>
</dbReference>